<dbReference type="Proteomes" id="UP000504627">
    <property type="component" value="Unplaced"/>
</dbReference>
<evidence type="ECO:0000256" key="6">
    <source>
        <dbReference type="SAM" id="SignalP"/>
    </source>
</evidence>
<proteinExistence type="inferred from homology"/>
<dbReference type="RefSeq" id="XP_027606192.2">
    <property type="nucleotide sequence ID" value="XM_027750391.2"/>
</dbReference>
<dbReference type="InterPro" id="IPR023796">
    <property type="entry name" value="Serpin_dom"/>
</dbReference>
<dbReference type="CTD" id="5054"/>
<dbReference type="InterPro" id="IPR036186">
    <property type="entry name" value="Serpin_sf"/>
</dbReference>
<dbReference type="Pfam" id="PF00079">
    <property type="entry name" value="Serpin"/>
    <property type="match status" value="1"/>
</dbReference>
<evidence type="ECO:0000259" key="7">
    <source>
        <dbReference type="SMART" id="SM00093"/>
    </source>
</evidence>
<dbReference type="PANTHER" id="PTHR11461:SF49">
    <property type="entry name" value="PLASMINOGEN ACTIVATOR INHIBITOR 1"/>
    <property type="match status" value="1"/>
</dbReference>
<dbReference type="FunFam" id="2.10.310.10:FF:000001">
    <property type="entry name" value="Serpin family A member 1"/>
    <property type="match status" value="1"/>
</dbReference>
<dbReference type="SUPFAM" id="SSF56574">
    <property type="entry name" value="Serpins"/>
    <property type="match status" value="1"/>
</dbReference>
<dbReference type="GO" id="GO:0004867">
    <property type="term" value="F:serine-type endopeptidase inhibitor activity"/>
    <property type="evidence" value="ECO:0007669"/>
    <property type="project" value="InterPro"/>
</dbReference>
<evidence type="ECO:0000256" key="1">
    <source>
        <dbReference type="ARBA" id="ARBA00040523"/>
    </source>
</evidence>
<feature type="domain" description="Serpin" evidence="7">
    <location>
        <begin position="37"/>
        <end position="399"/>
    </location>
</feature>
<dbReference type="GO" id="GO:0061044">
    <property type="term" value="P:negative regulation of vascular wound healing"/>
    <property type="evidence" value="ECO:0007669"/>
    <property type="project" value="TreeGrafter"/>
</dbReference>
<dbReference type="GeneID" id="114003422"/>
<dbReference type="PANTHER" id="PTHR11461">
    <property type="entry name" value="SERINE PROTEASE INHIBITOR, SERPIN"/>
    <property type="match status" value="1"/>
</dbReference>
<evidence type="ECO:0000313" key="8">
    <source>
        <dbReference type="Proteomes" id="UP000504627"/>
    </source>
</evidence>
<dbReference type="InterPro" id="IPR042185">
    <property type="entry name" value="Serpin_sf_2"/>
</dbReference>
<sequence length="399" mass="42557">MSPTSLLVALVVALVALAGAGTPVPGQVSQLVTDFGLRLFRAALGPRGDTNVVLAPHGATSVLVALQVATAGRGRRQLEEALGFSIDAPGVSAELRELRRALEGGPGQGLAVAEGLFVGRGVALTPGFARRALRALGPRSVARVDFARREGARTLLDSWVRERTKGLLGSLVPPGALGPRTRLVVVSAQFFRGGWATPFSPRATRARPFRRADGSDVAVPMMARAGTFRCGEFETPAGVPYSVVEVPYEGGAVSMLLVAPLERDVPIVTLTHLLDSPRVTHWVTNLSPAPRLLVLPRFSLETMWDLRPPLKSLGVLDLFDPEVADFTPLSGEEQLVLGQALQRVRMEVTENGTEVASATAAIVYSRMAPLEIILDRPFLFLIRHGPTGTILFVGQVTEP</sequence>
<dbReference type="InterPro" id="IPR042178">
    <property type="entry name" value="Serpin_sf_1"/>
</dbReference>
<evidence type="ECO:0000256" key="4">
    <source>
        <dbReference type="ARBA" id="ARBA00066062"/>
    </source>
</evidence>
<feature type="signal peptide" evidence="6">
    <location>
        <begin position="1"/>
        <end position="20"/>
    </location>
</feature>
<keyword evidence="6" id="KW-0732">Signal</keyword>
<protein>
    <recommendedName>
        <fullName evidence="1">Plasminogen activator inhibitor 1</fullName>
    </recommendedName>
    <alternativeName>
        <fullName evidence="2">Endothelial plasminogen activator inhibitor</fullName>
    </alternativeName>
    <alternativeName>
        <fullName evidence="3">Serpin E1</fullName>
    </alternativeName>
</protein>
<dbReference type="Gene3D" id="3.30.497.10">
    <property type="entry name" value="Antithrombin, subunit I, domain 2"/>
    <property type="match status" value="1"/>
</dbReference>
<dbReference type="InterPro" id="IPR023795">
    <property type="entry name" value="Serpin_CS"/>
</dbReference>
<name>A0A6J2J293_9PASS</name>
<accession>A0A6J2J293</accession>
<evidence type="ECO:0000256" key="5">
    <source>
        <dbReference type="RuleBase" id="RU000411"/>
    </source>
</evidence>
<reference evidence="9" key="1">
    <citation type="submission" date="2025-08" db="UniProtKB">
        <authorList>
            <consortium name="RefSeq"/>
        </authorList>
    </citation>
    <scope>IDENTIFICATION</scope>
    <source>
        <tissue evidence="9">Muscle</tissue>
    </source>
</reference>
<gene>
    <name evidence="9" type="primary">SERPINE1</name>
</gene>
<evidence type="ECO:0000256" key="2">
    <source>
        <dbReference type="ARBA" id="ARBA00041825"/>
    </source>
</evidence>
<dbReference type="InParanoid" id="A0A6J2J293"/>
<feature type="chain" id="PRO_5030157368" description="Plasminogen activator inhibitor 1" evidence="6">
    <location>
        <begin position="21"/>
        <end position="399"/>
    </location>
</feature>
<comment type="subunit">
    <text evidence="4">Forms a heterodimer with TMPRSS7. Interacts with VTN. Binds LRP1B; binding is followed by internalization and degradation. Interacts with PPP1CB. In complex with PLAU/uPA, interacts with PLAUR/uPAR. Interacts with SORL1 and LRP1, either alone or in complex with PLAU; these interactions are abolished in the presence of LRPAP1/RAP. The ternary complex composed of PLAUR-PLAU-PAI1 also interacts with SORL1. Interacts with PLAT/tPA. Also interacts with SORL1, when complexed to PLAT/tPA.</text>
</comment>
<dbReference type="InterPro" id="IPR000215">
    <property type="entry name" value="Serpin_fam"/>
</dbReference>
<evidence type="ECO:0000256" key="3">
    <source>
        <dbReference type="ARBA" id="ARBA00043166"/>
    </source>
</evidence>
<organism evidence="8 9">
    <name type="scientific">Pipra filicauda</name>
    <name type="common">Wire-tailed manakin</name>
    <dbReference type="NCBI Taxonomy" id="649802"/>
    <lineage>
        <taxon>Eukaryota</taxon>
        <taxon>Metazoa</taxon>
        <taxon>Chordata</taxon>
        <taxon>Craniata</taxon>
        <taxon>Vertebrata</taxon>
        <taxon>Euteleostomi</taxon>
        <taxon>Archelosauria</taxon>
        <taxon>Archosauria</taxon>
        <taxon>Dinosauria</taxon>
        <taxon>Saurischia</taxon>
        <taxon>Theropoda</taxon>
        <taxon>Coelurosauria</taxon>
        <taxon>Aves</taxon>
        <taxon>Neognathae</taxon>
        <taxon>Neoaves</taxon>
        <taxon>Telluraves</taxon>
        <taxon>Australaves</taxon>
        <taxon>Passeriformes</taxon>
        <taxon>Pipridae</taxon>
        <taxon>Pipra</taxon>
    </lineage>
</organism>
<dbReference type="SMART" id="SM00093">
    <property type="entry name" value="SERPIN"/>
    <property type="match status" value="1"/>
</dbReference>
<dbReference type="GO" id="GO:0010757">
    <property type="term" value="P:negative regulation of plasminogen activation"/>
    <property type="evidence" value="ECO:0007669"/>
    <property type="project" value="TreeGrafter"/>
</dbReference>
<dbReference type="PROSITE" id="PS00284">
    <property type="entry name" value="SERPIN"/>
    <property type="match status" value="1"/>
</dbReference>
<comment type="similarity">
    <text evidence="5">Belongs to the serpin family.</text>
</comment>
<dbReference type="AlphaFoldDB" id="A0A6J2J293"/>
<dbReference type="Gene3D" id="2.30.39.10">
    <property type="entry name" value="Alpha-1-antitrypsin, domain 1"/>
    <property type="match status" value="1"/>
</dbReference>
<keyword evidence="8" id="KW-1185">Reference proteome</keyword>
<dbReference type="GO" id="GO:0005615">
    <property type="term" value="C:extracellular space"/>
    <property type="evidence" value="ECO:0007669"/>
    <property type="project" value="InterPro"/>
</dbReference>
<evidence type="ECO:0000313" key="9">
    <source>
        <dbReference type="RefSeq" id="XP_027606192.2"/>
    </source>
</evidence>